<dbReference type="AlphaFoldDB" id="C3XCF0"/>
<feature type="transmembrane region" description="Helical" evidence="12">
    <location>
        <begin position="142"/>
        <end position="160"/>
    </location>
</feature>
<dbReference type="PANTHER" id="PTHR30540">
    <property type="entry name" value="OSMOTIC STRESS POTASSIUM TRANSPORTER"/>
    <property type="match status" value="1"/>
</dbReference>
<dbReference type="GO" id="GO:0005886">
    <property type="term" value="C:plasma membrane"/>
    <property type="evidence" value="ECO:0007669"/>
    <property type="project" value="UniProtKB-SubCell"/>
</dbReference>
<feature type="transmembrane region" description="Helical" evidence="12">
    <location>
        <begin position="400"/>
        <end position="420"/>
    </location>
</feature>
<feature type="transmembrane region" description="Helical" evidence="12">
    <location>
        <begin position="340"/>
        <end position="361"/>
    </location>
</feature>
<comment type="subcellular location">
    <subcellularLocation>
        <location evidence="12">Cell membrane</location>
        <topology evidence="12">Multi-pass membrane protein</topology>
    </subcellularLocation>
    <subcellularLocation>
        <location evidence="1">Membrane</location>
        <topology evidence="1">Multi-pass membrane protein</topology>
    </subcellularLocation>
</comment>
<feature type="transmembrane region" description="Helical" evidence="12">
    <location>
        <begin position="426"/>
        <end position="443"/>
    </location>
</feature>
<evidence type="ECO:0000256" key="12">
    <source>
        <dbReference type="HAMAP-Rule" id="MF_01522"/>
    </source>
</evidence>
<evidence type="ECO:0000256" key="3">
    <source>
        <dbReference type="ARBA" id="ARBA00022448"/>
    </source>
</evidence>
<evidence type="ECO:0000256" key="11">
    <source>
        <dbReference type="ARBA" id="ARBA00023136"/>
    </source>
</evidence>
<dbReference type="RefSeq" id="WP_005882412.1">
    <property type="nucleotide sequence ID" value="NZ_CP019430.1"/>
</dbReference>
<comment type="catalytic activity">
    <reaction evidence="12">
        <text>K(+)(in) + H(+)(in) = K(+)(out) + H(+)(out)</text>
        <dbReference type="Rhea" id="RHEA:28490"/>
        <dbReference type="ChEBI" id="CHEBI:15378"/>
        <dbReference type="ChEBI" id="CHEBI:29103"/>
    </reaction>
</comment>
<sequence length="625" mass="68884">MAIKPEKHGMAAMTIAAIGIVYGDIGTSPLYTMKAVFIEEHGLALIPENIIGIISLIIWGLILVVGLKYVYMMLRADNRGEGGILALVSLAHKSLPDKSKWHLPLLMLGVFGAALFYGDSVITPAISVLSATEGLEVATPFFKPYIVPIAIAILVVLYAVQSTGTAGIGKFVGPVMVIWFLALAAMGIANIIESPQILVALNPVNAWVFVHNNATVAFVALGAIVLAFTGAEALYADMGHFGAGPIRRAWFMLIFPALSLNYLGQGGLLLSNPAAISNPFFQQLGSWSIYPLVFISTIAVVVASQATISGAFSITRQAIGLGLFPRMKIIHTSASEIGQIYMPTVNWLQMIAVLLAIIGFGSSDNLAGAYGIAVTGTMTITTVLLFFVMHYHWKWKLFPCLLISAGFFFVDIFLFSSNVLKIMSGGWFPLALGVALYILMLTWRRGRKLVGESQKRHAIPLDSFLQSLFFSPPQRVKGTAVFLRGENDGVPQALLHNLSHNKVLHERVFFLTIHTEEVPWVPRWERVQIRELSHQCYQIDVHYGFKNEPDIPKVLELCQEHGYSFDMMSTSFFVSRQTLIPSPKSGMVKWREHLFIWISRNARSAADYYQIPTNRVIELGARVEI</sequence>
<evidence type="ECO:0000256" key="5">
    <source>
        <dbReference type="ARBA" id="ARBA00022538"/>
    </source>
</evidence>
<dbReference type="STRING" id="847.BRW83_0177"/>
<dbReference type="Pfam" id="PF22776">
    <property type="entry name" value="K_trans_C"/>
    <property type="match status" value="1"/>
</dbReference>
<feature type="transmembrane region" description="Helical" evidence="12">
    <location>
        <begin position="249"/>
        <end position="269"/>
    </location>
</feature>
<feature type="transmembrane region" description="Helical" evidence="12">
    <location>
        <begin position="204"/>
        <end position="228"/>
    </location>
</feature>
<gene>
    <name evidence="12" type="primary">kup</name>
    <name evidence="15" type="ORF">OFBG_01904</name>
</gene>
<keyword evidence="11 12" id="KW-0472">Membrane</keyword>
<dbReference type="HAMAP" id="MF_01522">
    <property type="entry name" value="Kup"/>
    <property type="match status" value="1"/>
</dbReference>
<comment type="similarity">
    <text evidence="2 12">Belongs to the HAK/KUP transporter (TC 2.A.72) family.</text>
</comment>
<evidence type="ECO:0000256" key="10">
    <source>
        <dbReference type="ARBA" id="ARBA00023065"/>
    </source>
</evidence>
<name>C3XCF0_OXAFO</name>
<evidence type="ECO:0000256" key="7">
    <source>
        <dbReference type="ARBA" id="ARBA00022847"/>
    </source>
</evidence>
<feature type="transmembrane region" description="Helical" evidence="12">
    <location>
        <begin position="103"/>
        <end position="122"/>
    </location>
</feature>
<evidence type="ECO:0000259" key="13">
    <source>
        <dbReference type="Pfam" id="PF02705"/>
    </source>
</evidence>
<evidence type="ECO:0000256" key="1">
    <source>
        <dbReference type="ARBA" id="ARBA00004141"/>
    </source>
</evidence>
<evidence type="ECO:0000256" key="9">
    <source>
        <dbReference type="ARBA" id="ARBA00022989"/>
    </source>
</evidence>
<reference evidence="15 16" key="1">
    <citation type="submission" date="2009-02" db="EMBL/GenBank/DDBJ databases">
        <title>The Genome Sequence of Oxalobacter formigenes OXCC13.</title>
        <authorList>
            <consortium name="The Broad Institute Genome Sequencing Platform"/>
            <person name="Ward D."/>
            <person name="Young S.K."/>
            <person name="Kodira C.D."/>
            <person name="Zeng Q."/>
            <person name="Koehrsen M."/>
            <person name="Alvarado L."/>
            <person name="Berlin A."/>
            <person name="Borenstein D."/>
            <person name="Chen Z."/>
            <person name="Engels R."/>
            <person name="Freedman E."/>
            <person name="Gellesch M."/>
            <person name="Goldberg J."/>
            <person name="Griggs A."/>
            <person name="Gujja S."/>
            <person name="Heiman D."/>
            <person name="Hepburn T."/>
            <person name="Howarth C."/>
            <person name="Jen D."/>
            <person name="Larson L."/>
            <person name="Lewis B."/>
            <person name="Mehta T."/>
            <person name="Park D."/>
            <person name="Pearson M."/>
            <person name="Roberts A."/>
            <person name="Saif S."/>
            <person name="Shea T."/>
            <person name="Shenoy N."/>
            <person name="Sisk P."/>
            <person name="Stolte C."/>
            <person name="Sykes S."/>
            <person name="Walk T."/>
            <person name="White J."/>
            <person name="Yandava C."/>
            <person name="Allison M.J."/>
            <person name="Lander E."/>
            <person name="Nusbaum C."/>
            <person name="Galagan J."/>
            <person name="Birren B."/>
        </authorList>
    </citation>
    <scope>NUCLEOTIDE SEQUENCE [LARGE SCALE GENOMIC DNA]</scope>
    <source>
        <strain evidence="15 16">OXCC13</strain>
    </source>
</reference>
<evidence type="ECO:0000256" key="8">
    <source>
        <dbReference type="ARBA" id="ARBA00022958"/>
    </source>
</evidence>
<evidence type="ECO:0000256" key="2">
    <source>
        <dbReference type="ARBA" id="ARBA00007019"/>
    </source>
</evidence>
<organism evidence="15 16">
    <name type="scientific">Oxalobacter formigenes OXCC13</name>
    <dbReference type="NCBI Taxonomy" id="556269"/>
    <lineage>
        <taxon>Bacteria</taxon>
        <taxon>Pseudomonadati</taxon>
        <taxon>Pseudomonadota</taxon>
        <taxon>Betaproteobacteria</taxon>
        <taxon>Burkholderiales</taxon>
        <taxon>Oxalobacteraceae</taxon>
        <taxon>Oxalobacter</taxon>
    </lineage>
</organism>
<dbReference type="EMBL" id="GG658170">
    <property type="protein sequence ID" value="EEO30876.1"/>
    <property type="molecule type" value="Genomic_DNA"/>
</dbReference>
<feature type="domain" description="K+ potassium transporter integral membrane" evidence="13">
    <location>
        <begin position="14"/>
        <end position="466"/>
    </location>
</feature>
<feature type="transmembrane region" description="Helical" evidence="12">
    <location>
        <begin position="50"/>
        <end position="71"/>
    </location>
</feature>
<feature type="transmembrane region" description="Helical" evidence="12">
    <location>
        <begin position="172"/>
        <end position="192"/>
    </location>
</feature>
<keyword evidence="5 12" id="KW-0633">Potassium transport</keyword>
<dbReference type="Proteomes" id="UP000005089">
    <property type="component" value="Unassembled WGS sequence"/>
</dbReference>
<keyword evidence="6 12" id="KW-0812">Transmembrane</keyword>
<keyword evidence="3 12" id="KW-0813">Transport</keyword>
<keyword evidence="7 12" id="KW-0769">Symport</keyword>
<dbReference type="Pfam" id="PF02705">
    <property type="entry name" value="K_trans"/>
    <property type="match status" value="1"/>
</dbReference>
<accession>C3XCF0</accession>
<feature type="domain" description="K+ potassium transporter C-terminal" evidence="14">
    <location>
        <begin position="477"/>
        <end position="625"/>
    </location>
</feature>
<dbReference type="eggNOG" id="COG3158">
    <property type="taxonomic scope" value="Bacteria"/>
</dbReference>
<dbReference type="OrthoDB" id="9805577at2"/>
<keyword evidence="16" id="KW-1185">Reference proteome</keyword>
<dbReference type="PANTHER" id="PTHR30540:SF79">
    <property type="entry name" value="LOW AFFINITY POTASSIUM TRANSPORT SYSTEM PROTEIN KUP"/>
    <property type="match status" value="1"/>
</dbReference>
<keyword evidence="8 12" id="KW-0630">Potassium</keyword>
<dbReference type="GeneID" id="77134086"/>
<comment type="function">
    <text evidence="12">Transport of potassium into the cell. Likely operates as a K(+):H(+) symporter.</text>
</comment>
<dbReference type="InterPro" id="IPR023051">
    <property type="entry name" value="Kup"/>
</dbReference>
<dbReference type="GO" id="GO:0015079">
    <property type="term" value="F:potassium ion transmembrane transporter activity"/>
    <property type="evidence" value="ECO:0007669"/>
    <property type="project" value="UniProtKB-UniRule"/>
</dbReference>
<keyword evidence="9 12" id="KW-1133">Transmembrane helix</keyword>
<keyword evidence="10 12" id="KW-0406">Ion transport</keyword>
<evidence type="ECO:0000313" key="16">
    <source>
        <dbReference type="Proteomes" id="UP000005089"/>
    </source>
</evidence>
<feature type="transmembrane region" description="Helical" evidence="12">
    <location>
        <begin position="289"/>
        <end position="319"/>
    </location>
</feature>
<keyword evidence="4 12" id="KW-1003">Cell membrane</keyword>
<protein>
    <recommendedName>
        <fullName evidence="12">Probable potassium transport system protein Kup</fullName>
    </recommendedName>
</protein>
<evidence type="ECO:0000256" key="4">
    <source>
        <dbReference type="ARBA" id="ARBA00022475"/>
    </source>
</evidence>
<evidence type="ECO:0000313" key="15">
    <source>
        <dbReference type="EMBL" id="EEO30876.1"/>
    </source>
</evidence>
<dbReference type="GO" id="GO:0015293">
    <property type="term" value="F:symporter activity"/>
    <property type="evidence" value="ECO:0007669"/>
    <property type="project" value="UniProtKB-UniRule"/>
</dbReference>
<feature type="transmembrane region" description="Helical" evidence="12">
    <location>
        <begin position="367"/>
        <end position="388"/>
    </location>
</feature>
<evidence type="ECO:0000256" key="6">
    <source>
        <dbReference type="ARBA" id="ARBA00022692"/>
    </source>
</evidence>
<evidence type="ECO:0000259" key="14">
    <source>
        <dbReference type="Pfam" id="PF22776"/>
    </source>
</evidence>
<dbReference type="InterPro" id="IPR003855">
    <property type="entry name" value="K+_transporter"/>
</dbReference>
<dbReference type="InterPro" id="IPR053952">
    <property type="entry name" value="K_trans_C"/>
</dbReference>
<dbReference type="InterPro" id="IPR053951">
    <property type="entry name" value="K_trans_N"/>
</dbReference>
<dbReference type="HOGENOM" id="CLU_008142_4_2_4"/>
<proteinExistence type="inferred from homology"/>
<feature type="transmembrane region" description="Helical" evidence="12">
    <location>
        <begin position="12"/>
        <end position="30"/>
    </location>
</feature>